<keyword evidence="3 6" id="KW-0540">Nuclease</keyword>
<evidence type="ECO:0000256" key="5">
    <source>
        <dbReference type="ARBA" id="ARBA00022839"/>
    </source>
</evidence>
<dbReference type="GO" id="GO:0042780">
    <property type="term" value="P:tRNA 3'-end processing"/>
    <property type="evidence" value="ECO:0007669"/>
    <property type="project" value="UniProtKB-UniRule"/>
</dbReference>
<keyword evidence="4 6" id="KW-0378">Hydrolase</keyword>
<comment type="subcellular location">
    <subcellularLocation>
        <location evidence="6">Cytoplasm</location>
    </subcellularLocation>
</comment>
<dbReference type="Gene3D" id="1.10.150.80">
    <property type="entry name" value="HRDC domain"/>
    <property type="match status" value="2"/>
</dbReference>
<dbReference type="InterPro" id="IPR006292">
    <property type="entry name" value="RNase_D"/>
</dbReference>
<dbReference type="SMART" id="SM00474">
    <property type="entry name" value="35EXOc"/>
    <property type="match status" value="1"/>
</dbReference>
<dbReference type="PANTHER" id="PTHR47649:SF1">
    <property type="entry name" value="RIBONUCLEASE D"/>
    <property type="match status" value="1"/>
</dbReference>
<dbReference type="PROSITE" id="PS50967">
    <property type="entry name" value="HRDC"/>
    <property type="match status" value="1"/>
</dbReference>
<dbReference type="RefSeq" id="WP_092571022.1">
    <property type="nucleotide sequence ID" value="NZ_BMXH01000006.1"/>
</dbReference>
<dbReference type="EMBL" id="FNNI01000007">
    <property type="protein sequence ID" value="SDX81599.1"/>
    <property type="molecule type" value="Genomic_DNA"/>
</dbReference>
<keyword evidence="5 6" id="KW-0269">Exonuclease</keyword>
<keyword evidence="9" id="KW-1185">Reference proteome</keyword>
<evidence type="ECO:0000256" key="2">
    <source>
        <dbReference type="ARBA" id="ARBA00022694"/>
    </source>
</evidence>
<dbReference type="SUPFAM" id="SSF47819">
    <property type="entry name" value="HRDC-like"/>
    <property type="match status" value="2"/>
</dbReference>
<dbReference type="GO" id="GO:0005737">
    <property type="term" value="C:cytoplasm"/>
    <property type="evidence" value="ECO:0007669"/>
    <property type="project" value="UniProtKB-SubCell"/>
</dbReference>
<comment type="catalytic activity">
    <reaction evidence="6">
        <text>Exonucleolytic cleavage that removes extra residues from the 3'-terminus of tRNA to produce 5'-mononucleotides.</text>
        <dbReference type="EC" id="3.1.13.5"/>
    </reaction>
</comment>
<evidence type="ECO:0000313" key="9">
    <source>
        <dbReference type="Proteomes" id="UP000198500"/>
    </source>
</evidence>
<dbReference type="InterPro" id="IPR051086">
    <property type="entry name" value="RNase_D-like"/>
</dbReference>
<evidence type="ECO:0000256" key="6">
    <source>
        <dbReference type="HAMAP-Rule" id="MF_01899"/>
    </source>
</evidence>
<evidence type="ECO:0000259" key="7">
    <source>
        <dbReference type="PROSITE" id="PS50967"/>
    </source>
</evidence>
<dbReference type="InterPro" id="IPR002121">
    <property type="entry name" value="HRDC_dom"/>
</dbReference>
<gene>
    <name evidence="6" type="primary">rnd</name>
    <name evidence="8" type="ORF">SAMN05443545_107232</name>
</gene>
<name>A0A1H3EUJ1_9GAMM</name>
<feature type="domain" description="HRDC" evidence="7">
    <location>
        <begin position="214"/>
        <end position="294"/>
    </location>
</feature>
<dbReference type="InterPro" id="IPR044876">
    <property type="entry name" value="HRDC_dom_sf"/>
</dbReference>
<dbReference type="Gene3D" id="3.30.420.10">
    <property type="entry name" value="Ribonuclease H-like superfamily/Ribonuclease H"/>
    <property type="match status" value="1"/>
</dbReference>
<dbReference type="SUPFAM" id="SSF53098">
    <property type="entry name" value="Ribonuclease H-like"/>
    <property type="match status" value="1"/>
</dbReference>
<dbReference type="STRING" id="574349.SAMN05443545_107232"/>
<dbReference type="CDD" id="cd06142">
    <property type="entry name" value="RNaseD_exo"/>
    <property type="match status" value="1"/>
</dbReference>
<dbReference type="EC" id="3.1.13.5" evidence="6"/>
<keyword evidence="1 6" id="KW-0963">Cytoplasm</keyword>
<dbReference type="InterPro" id="IPR012337">
    <property type="entry name" value="RNaseH-like_sf"/>
</dbReference>
<accession>A0A1H3EUJ1</accession>
<dbReference type="PANTHER" id="PTHR47649">
    <property type="entry name" value="RIBONUCLEASE D"/>
    <property type="match status" value="1"/>
</dbReference>
<organism evidence="8 9">
    <name type="scientific">Aidingimonas halophila</name>
    <dbReference type="NCBI Taxonomy" id="574349"/>
    <lineage>
        <taxon>Bacteria</taxon>
        <taxon>Pseudomonadati</taxon>
        <taxon>Pseudomonadota</taxon>
        <taxon>Gammaproteobacteria</taxon>
        <taxon>Oceanospirillales</taxon>
        <taxon>Halomonadaceae</taxon>
        <taxon>Aidingimonas</taxon>
    </lineage>
</organism>
<comment type="function">
    <text evidence="6">Exonuclease involved in the 3' processing of various precursor tRNAs. Initiates hydrolysis at the 3'-terminus of an RNA molecule and releases 5'-mononucleotides.</text>
</comment>
<keyword evidence="2 6" id="KW-0819">tRNA processing</keyword>
<dbReference type="SMART" id="SM00341">
    <property type="entry name" value="HRDC"/>
    <property type="match status" value="1"/>
</dbReference>
<evidence type="ECO:0000256" key="4">
    <source>
        <dbReference type="ARBA" id="ARBA00022801"/>
    </source>
</evidence>
<proteinExistence type="inferred from homology"/>
<dbReference type="Pfam" id="PF01612">
    <property type="entry name" value="DNA_pol_A_exo1"/>
    <property type="match status" value="1"/>
</dbReference>
<dbReference type="GO" id="GO:0008408">
    <property type="term" value="F:3'-5' exonuclease activity"/>
    <property type="evidence" value="ECO:0007669"/>
    <property type="project" value="InterPro"/>
</dbReference>
<dbReference type="GO" id="GO:0033890">
    <property type="term" value="F:ribonuclease D activity"/>
    <property type="evidence" value="ECO:0007669"/>
    <property type="project" value="UniProtKB-UniRule"/>
</dbReference>
<evidence type="ECO:0000256" key="1">
    <source>
        <dbReference type="ARBA" id="ARBA00022490"/>
    </source>
</evidence>
<sequence>MPLTPDIHWIDTPEALDAACRDLESADTLALDTEFFRESTFHPVPALVQLTAGGCVYLIDPQAVAATAACRTLLASGPVKLLHASSEDIEVLAAWAGVIVAPLVDTQLAQGLLGEDPAMGYQRLVAHWAGENLPKDETRSNWLERPLSEAQREYAALDVVYLLEVWYAQRERLEALDRFSWLEDDCQALVRQAGRDESDDALWYLRQRQLWRLSPRQMEAYRLMTSWRESEVRRRDLPRGWLVSDKLLFAIAEKMPRNRYELAAIDGIKPSLVKREGDTLLALLNEARQLTDASLPEALPSPLTSDFKKRLKRLKAVVNRDAEQLGVAPEVLMRRRDLEALVTANLRNDPLPLPQGWRGERLSSALRQVLVDEELA</sequence>
<dbReference type="Proteomes" id="UP000198500">
    <property type="component" value="Unassembled WGS sequence"/>
</dbReference>
<evidence type="ECO:0000256" key="3">
    <source>
        <dbReference type="ARBA" id="ARBA00022722"/>
    </source>
</evidence>
<dbReference type="HAMAP" id="MF_01899">
    <property type="entry name" value="RNase_D"/>
    <property type="match status" value="1"/>
</dbReference>
<evidence type="ECO:0000313" key="8">
    <source>
        <dbReference type="EMBL" id="SDX81599.1"/>
    </source>
</evidence>
<dbReference type="NCBIfam" id="TIGR01388">
    <property type="entry name" value="rnd"/>
    <property type="match status" value="1"/>
</dbReference>
<dbReference type="InterPro" id="IPR010997">
    <property type="entry name" value="HRDC-like_sf"/>
</dbReference>
<reference evidence="8 9" key="1">
    <citation type="submission" date="2016-10" db="EMBL/GenBank/DDBJ databases">
        <authorList>
            <person name="de Groot N.N."/>
        </authorList>
    </citation>
    <scope>NUCLEOTIDE SEQUENCE [LARGE SCALE GENOMIC DNA]</scope>
    <source>
        <strain evidence="8 9">DSM 19219</strain>
    </source>
</reference>
<dbReference type="GO" id="GO:0003676">
    <property type="term" value="F:nucleic acid binding"/>
    <property type="evidence" value="ECO:0007669"/>
    <property type="project" value="InterPro"/>
</dbReference>
<dbReference type="InterPro" id="IPR002562">
    <property type="entry name" value="3'-5'_exonuclease_dom"/>
</dbReference>
<protein>
    <recommendedName>
        <fullName evidence="6">Ribonuclease D</fullName>
        <shortName evidence="6">RNase D</shortName>
        <ecNumber evidence="6">3.1.13.5</ecNumber>
    </recommendedName>
</protein>
<comment type="similarity">
    <text evidence="6">Belongs to the RNase D family.</text>
</comment>
<dbReference type="AlphaFoldDB" id="A0A1H3EUJ1"/>
<comment type="cofactor">
    <cofactor evidence="6">
        <name>a divalent metal cation</name>
        <dbReference type="ChEBI" id="CHEBI:60240"/>
    </cofactor>
</comment>
<dbReference type="InterPro" id="IPR036397">
    <property type="entry name" value="RNaseH_sf"/>
</dbReference>
<dbReference type="GO" id="GO:0000166">
    <property type="term" value="F:nucleotide binding"/>
    <property type="evidence" value="ECO:0007669"/>
    <property type="project" value="InterPro"/>
</dbReference>
<dbReference type="Pfam" id="PF00570">
    <property type="entry name" value="HRDC"/>
    <property type="match status" value="1"/>
</dbReference>
<dbReference type="OrthoDB" id="9800549at2"/>